<feature type="transmembrane region" description="Helical" evidence="2">
    <location>
        <begin position="119"/>
        <end position="143"/>
    </location>
</feature>
<protein>
    <submittedName>
        <fullName evidence="4">Diguanylate cyclase (GGDEF)-like protein</fullName>
    </submittedName>
</protein>
<evidence type="ECO:0000313" key="4">
    <source>
        <dbReference type="EMBL" id="NYI43037.1"/>
    </source>
</evidence>
<feature type="transmembrane region" description="Helical" evidence="2">
    <location>
        <begin position="63"/>
        <end position="81"/>
    </location>
</feature>
<dbReference type="Gene3D" id="3.30.70.270">
    <property type="match status" value="1"/>
</dbReference>
<keyword evidence="2" id="KW-1133">Transmembrane helix</keyword>
<dbReference type="InterPro" id="IPR029787">
    <property type="entry name" value="Nucleotide_cyclase"/>
</dbReference>
<dbReference type="Proteomes" id="UP000562045">
    <property type="component" value="Unassembled WGS sequence"/>
</dbReference>
<organism evidence="4 5">
    <name type="scientific">Nocardioides aromaticivorans</name>
    <dbReference type="NCBI Taxonomy" id="200618"/>
    <lineage>
        <taxon>Bacteria</taxon>
        <taxon>Bacillati</taxon>
        <taxon>Actinomycetota</taxon>
        <taxon>Actinomycetes</taxon>
        <taxon>Propionibacteriales</taxon>
        <taxon>Nocardioidaceae</taxon>
        <taxon>Nocardioides</taxon>
    </lineage>
</organism>
<proteinExistence type="predicted"/>
<sequence length="470" mass="50068">MAASAARALLPALGFGAAYSVAILVGRATRVEGSEVSLVWPAAAVAVLWGIHARGLPRRAAAFHWIVLAALTFGVNLTTGAPVGLSAWFVLVNVALAAVTTLVLGYGGRQITLRDPADLGHLVVAVTCGTLVAAALATVYFAAVGHEDLPRTFGLFAVRNGVTALAGAAVVLRLQEAQWRRPQPSRLRVLESVACVVVTVVVFARVFWFNPGLPTAFGIMLPAMWVSLRYTTTTGTLFLAAAGGSIVWATLLDRGTLQGITPQEQALLAQGMVGCLAMVVLTLALFRDSRNDLIERLRHLALQDPLTGLANRTLLTERLDDAIARGEPGTVGVILMDLDGFKLVNDAWGHAEGDLLLVEIARRLLATVRAGDTVARLGGDEFVVVCTRLRDADELRLCAERIRDSVAEPYGQASDAPYDRITASIGVALSERSCNSRSLLSRADKSMYDDKRARRRPPATVTALAARPAR</sequence>
<dbReference type="NCBIfam" id="TIGR00254">
    <property type="entry name" value="GGDEF"/>
    <property type="match status" value="1"/>
</dbReference>
<dbReference type="CDD" id="cd01949">
    <property type="entry name" value="GGDEF"/>
    <property type="match status" value="1"/>
</dbReference>
<dbReference type="Pfam" id="PF00990">
    <property type="entry name" value="GGDEF"/>
    <property type="match status" value="1"/>
</dbReference>
<reference evidence="4 5" key="1">
    <citation type="submission" date="2020-07" db="EMBL/GenBank/DDBJ databases">
        <title>Sequencing the genomes of 1000 actinobacteria strains.</title>
        <authorList>
            <person name="Klenk H.-P."/>
        </authorList>
    </citation>
    <scope>NUCLEOTIDE SEQUENCE [LARGE SCALE GENOMIC DNA]</scope>
    <source>
        <strain evidence="4 5">DSM 15131</strain>
    </source>
</reference>
<feature type="transmembrane region" description="Helical" evidence="2">
    <location>
        <begin position="265"/>
        <end position="286"/>
    </location>
</feature>
<feature type="transmembrane region" description="Helical" evidence="2">
    <location>
        <begin position="87"/>
        <end position="107"/>
    </location>
</feature>
<evidence type="ECO:0000313" key="5">
    <source>
        <dbReference type="Proteomes" id="UP000562045"/>
    </source>
</evidence>
<feature type="transmembrane region" description="Helical" evidence="2">
    <location>
        <begin position="155"/>
        <end position="175"/>
    </location>
</feature>
<feature type="domain" description="GGDEF" evidence="3">
    <location>
        <begin position="329"/>
        <end position="463"/>
    </location>
</feature>
<dbReference type="SUPFAM" id="SSF55073">
    <property type="entry name" value="Nucleotide cyclase"/>
    <property type="match status" value="1"/>
</dbReference>
<dbReference type="PANTHER" id="PTHR46663">
    <property type="entry name" value="DIGUANYLATE CYCLASE DGCT-RELATED"/>
    <property type="match status" value="1"/>
</dbReference>
<evidence type="ECO:0000256" key="1">
    <source>
        <dbReference type="SAM" id="MobiDB-lite"/>
    </source>
</evidence>
<feature type="transmembrane region" description="Helical" evidence="2">
    <location>
        <begin position="187"/>
        <end position="208"/>
    </location>
</feature>
<dbReference type="InterPro" id="IPR052163">
    <property type="entry name" value="DGC-Regulatory_Protein"/>
</dbReference>
<feature type="region of interest" description="Disordered" evidence="1">
    <location>
        <begin position="445"/>
        <end position="470"/>
    </location>
</feature>
<dbReference type="PANTHER" id="PTHR46663:SF4">
    <property type="entry name" value="DIGUANYLATE CYCLASE DGCT-RELATED"/>
    <property type="match status" value="1"/>
</dbReference>
<evidence type="ECO:0000256" key="2">
    <source>
        <dbReference type="SAM" id="Phobius"/>
    </source>
</evidence>
<feature type="transmembrane region" description="Helical" evidence="2">
    <location>
        <begin position="38"/>
        <end position="56"/>
    </location>
</feature>
<dbReference type="SMART" id="SM00267">
    <property type="entry name" value="GGDEF"/>
    <property type="match status" value="1"/>
</dbReference>
<comment type="caution">
    <text evidence="4">The sequence shown here is derived from an EMBL/GenBank/DDBJ whole genome shotgun (WGS) entry which is preliminary data.</text>
</comment>
<evidence type="ECO:0000259" key="3">
    <source>
        <dbReference type="PROSITE" id="PS50887"/>
    </source>
</evidence>
<name>A0A7Z0CLM7_9ACTN</name>
<keyword evidence="2" id="KW-0812">Transmembrane</keyword>
<feature type="transmembrane region" description="Helical" evidence="2">
    <location>
        <begin position="228"/>
        <end position="253"/>
    </location>
</feature>
<dbReference type="AlphaFoldDB" id="A0A7Z0CLM7"/>
<dbReference type="InterPro" id="IPR000160">
    <property type="entry name" value="GGDEF_dom"/>
</dbReference>
<dbReference type="EMBL" id="JACBZM010000001">
    <property type="protein sequence ID" value="NYI43037.1"/>
    <property type="molecule type" value="Genomic_DNA"/>
</dbReference>
<dbReference type="RefSeq" id="WP_218864573.1">
    <property type="nucleotide sequence ID" value="NZ_JACBZM010000001.1"/>
</dbReference>
<accession>A0A7Z0CLM7</accession>
<dbReference type="PROSITE" id="PS50887">
    <property type="entry name" value="GGDEF"/>
    <property type="match status" value="1"/>
</dbReference>
<keyword evidence="2" id="KW-0472">Membrane</keyword>
<gene>
    <name evidence="4" type="ORF">BJ993_000117</name>
</gene>
<feature type="compositionally biased region" description="Low complexity" evidence="1">
    <location>
        <begin position="458"/>
        <end position="470"/>
    </location>
</feature>
<dbReference type="InterPro" id="IPR043128">
    <property type="entry name" value="Rev_trsase/Diguanyl_cyclase"/>
</dbReference>